<dbReference type="InterPro" id="IPR032508">
    <property type="entry name" value="FecR_C"/>
</dbReference>
<dbReference type="Pfam" id="PF16344">
    <property type="entry name" value="FecR_C"/>
    <property type="match status" value="1"/>
</dbReference>
<evidence type="ECO:0000313" key="4">
    <source>
        <dbReference type="Proteomes" id="UP000198850"/>
    </source>
</evidence>
<feature type="domain" description="FecR protein" evidence="1">
    <location>
        <begin position="111"/>
        <end position="205"/>
    </location>
</feature>
<name>A0A1H4DTK0_9SPHI</name>
<protein>
    <submittedName>
        <fullName evidence="3">FecR family protein</fullName>
    </submittedName>
</protein>
<evidence type="ECO:0000313" key="3">
    <source>
        <dbReference type="EMBL" id="SEA75926.1"/>
    </source>
</evidence>
<dbReference type="InterPro" id="IPR012373">
    <property type="entry name" value="Ferrdict_sens_TM"/>
</dbReference>
<feature type="domain" description="Protein FecR C-terminal" evidence="2">
    <location>
        <begin position="254"/>
        <end position="321"/>
    </location>
</feature>
<dbReference type="PANTHER" id="PTHR30273">
    <property type="entry name" value="PERIPLASMIC SIGNAL SENSOR AND SIGMA FACTOR ACTIVATOR FECR-RELATED"/>
    <property type="match status" value="1"/>
</dbReference>
<dbReference type="AlphaFoldDB" id="A0A1H4DTK0"/>
<dbReference type="GO" id="GO:0016989">
    <property type="term" value="F:sigma factor antagonist activity"/>
    <property type="evidence" value="ECO:0007669"/>
    <property type="project" value="TreeGrafter"/>
</dbReference>
<gene>
    <name evidence="3" type="ORF">SAMN05443550_10595</name>
</gene>
<dbReference type="Gene3D" id="2.60.120.1440">
    <property type="match status" value="1"/>
</dbReference>
<evidence type="ECO:0000259" key="1">
    <source>
        <dbReference type="Pfam" id="PF04773"/>
    </source>
</evidence>
<dbReference type="OrthoDB" id="1524389at2"/>
<dbReference type="EMBL" id="FNRA01000005">
    <property type="protein sequence ID" value="SEA75926.1"/>
    <property type="molecule type" value="Genomic_DNA"/>
</dbReference>
<dbReference type="STRING" id="425514.SAMN05443550_10595"/>
<organism evidence="3 4">
    <name type="scientific">Pedobacter hartonius</name>
    <dbReference type="NCBI Taxonomy" id="425514"/>
    <lineage>
        <taxon>Bacteria</taxon>
        <taxon>Pseudomonadati</taxon>
        <taxon>Bacteroidota</taxon>
        <taxon>Sphingobacteriia</taxon>
        <taxon>Sphingobacteriales</taxon>
        <taxon>Sphingobacteriaceae</taxon>
        <taxon>Pedobacter</taxon>
    </lineage>
</organism>
<dbReference type="PANTHER" id="PTHR30273:SF2">
    <property type="entry name" value="PROTEIN FECR"/>
    <property type="match status" value="1"/>
</dbReference>
<dbReference type="PIRSF" id="PIRSF018266">
    <property type="entry name" value="FecR"/>
    <property type="match status" value="1"/>
</dbReference>
<keyword evidence="4" id="KW-1185">Reference proteome</keyword>
<dbReference type="InterPro" id="IPR006860">
    <property type="entry name" value="FecR"/>
</dbReference>
<accession>A0A1H4DTK0</accession>
<proteinExistence type="predicted"/>
<dbReference type="Pfam" id="PF04773">
    <property type="entry name" value="FecR"/>
    <property type="match status" value="1"/>
</dbReference>
<sequence>MDENIKSLFKRYQEGTARAEERKLVETWFESHYGQKGRALSRNEEASVFEDLDARIAAMLAADQPVQPEARKLNYRWMQIAAMFLALLGSGLFFRNKFAKKVLPAETFTEIRSVNGVKKEVTLKDGTTVFLNSGSSVFVSSRFGDKTREVKLSGEAFFDVHHDVRKPFIIHSGKLQTTVLGTSFDIKAYPEDEHVRVSVSTGKVKVESRSSDEPALYAKALTHNQALVYDKLNDSHLVTSVNVDSISAWRTNHLNFDNASYQEIARTLSRWYNLDVTLNTKIHDPKRYTLSFFNERPDKVLNVLSALTGTTYTMNGRKVIINPKNQY</sequence>
<dbReference type="RefSeq" id="WP_090556604.1">
    <property type="nucleotide sequence ID" value="NZ_FNRA01000005.1"/>
</dbReference>
<evidence type="ECO:0000259" key="2">
    <source>
        <dbReference type="Pfam" id="PF16344"/>
    </source>
</evidence>
<reference evidence="3 4" key="1">
    <citation type="submission" date="2016-10" db="EMBL/GenBank/DDBJ databases">
        <authorList>
            <person name="de Groot N.N."/>
        </authorList>
    </citation>
    <scope>NUCLEOTIDE SEQUENCE [LARGE SCALE GENOMIC DNA]</scope>
    <source>
        <strain evidence="3 4">DSM 19033</strain>
    </source>
</reference>
<dbReference type="Gene3D" id="3.55.50.30">
    <property type="match status" value="1"/>
</dbReference>
<dbReference type="Proteomes" id="UP000198850">
    <property type="component" value="Unassembled WGS sequence"/>
</dbReference>